<dbReference type="InterPro" id="IPR008974">
    <property type="entry name" value="TRAF-like"/>
</dbReference>
<dbReference type="Gramene" id="TraesCS5D02G364300.1">
    <property type="protein sequence ID" value="TraesCS5D02G364300.1.cds1"/>
    <property type="gene ID" value="TraesCS5D02G364300"/>
</dbReference>
<feature type="domain" description="MATH" evidence="5">
    <location>
        <begin position="26"/>
        <end position="154"/>
    </location>
</feature>
<dbReference type="Proteomes" id="UP000019116">
    <property type="component" value="Chromosome 5D"/>
</dbReference>
<dbReference type="PANTHER" id="PTHR26379">
    <property type="entry name" value="BTB/POZ AND MATH DOMAIN-CONTAINING PROTEIN 1"/>
    <property type="match status" value="1"/>
</dbReference>
<feature type="compositionally biased region" description="Acidic residues" evidence="3">
    <location>
        <begin position="260"/>
        <end position="286"/>
    </location>
</feature>
<dbReference type="InterPro" id="IPR045005">
    <property type="entry name" value="BPM1-6"/>
</dbReference>
<dbReference type="Gramene" id="TraesJAG5D03G03168870.1">
    <property type="protein sequence ID" value="TraesJAG5D03G03168870.1.CDS1"/>
    <property type="gene ID" value="TraesJAG5D03G03168870"/>
</dbReference>
<dbReference type="Pfam" id="PF22486">
    <property type="entry name" value="MATH_2"/>
    <property type="match status" value="1"/>
</dbReference>
<dbReference type="Gene3D" id="1.25.40.420">
    <property type="match status" value="1"/>
</dbReference>
<dbReference type="Gramene" id="TraesPARA_EIv1.0_1847320.1">
    <property type="protein sequence ID" value="TraesPARA_EIv1.0_1847320.1.CDS1"/>
    <property type="gene ID" value="TraesPARA_EIv1.0_1847320"/>
</dbReference>
<dbReference type="Gramene" id="TraesMAC5D03G03170460.1">
    <property type="protein sequence ID" value="TraesMAC5D03G03170460.1.CDS1"/>
    <property type="gene ID" value="TraesMAC5D03G03170460"/>
</dbReference>
<reference evidence="6" key="1">
    <citation type="submission" date="2018-08" db="EMBL/GenBank/DDBJ databases">
        <authorList>
            <person name="Rossello M."/>
        </authorList>
    </citation>
    <scope>NUCLEOTIDE SEQUENCE [LARGE SCALE GENOMIC DNA]</scope>
    <source>
        <strain evidence="6">cv. Chinese Spring</strain>
    </source>
</reference>
<dbReference type="Gramene" id="TraesROB_scaffold_153557_01G000100.1">
    <property type="protein sequence ID" value="TraesROB_scaffold_153557_01G000100.1"/>
    <property type="gene ID" value="TraesROB_scaffold_153557_01G000100"/>
</dbReference>
<dbReference type="PANTHER" id="PTHR26379:SF472">
    <property type="entry name" value="MATH DOMAIN-CONTAINING PROTEIN"/>
    <property type="match status" value="1"/>
</dbReference>
<evidence type="ECO:0000313" key="6">
    <source>
        <dbReference type="EnsemblPlants" id="TraesCS5D02G364300.1.cds1"/>
    </source>
</evidence>
<dbReference type="Gramene" id="TraesSYM5D03G03112110.1">
    <property type="protein sequence ID" value="TraesSYM5D03G03112110.1.CDS1"/>
    <property type="gene ID" value="TraesSYM5D03G03112110"/>
</dbReference>
<dbReference type="Gramene" id="TraesCLE_scaffold_002301_01G000100.1">
    <property type="protein sequence ID" value="TraesCLE_scaffold_002301_01G000100.1"/>
    <property type="gene ID" value="TraesCLE_scaffold_002301_01G000100"/>
</dbReference>
<feature type="domain" description="BTB" evidence="4">
    <location>
        <begin position="190"/>
        <end position="257"/>
    </location>
</feature>
<evidence type="ECO:0000256" key="3">
    <source>
        <dbReference type="SAM" id="MobiDB-lite"/>
    </source>
</evidence>
<dbReference type="Gramene" id="TraesWEE_scaffold_008528_01G000300.1">
    <property type="protein sequence ID" value="TraesWEE_scaffold_008528_01G000300.1"/>
    <property type="gene ID" value="TraesWEE_scaffold_008528_01G000300"/>
</dbReference>
<dbReference type="Gene3D" id="2.60.210.10">
    <property type="entry name" value="Apoptosis, Tumor Necrosis Factor Receptor Associated Protein 2, Chain A"/>
    <property type="match status" value="1"/>
</dbReference>
<dbReference type="Gramene" id="TraesKAR5D01G0321180.1">
    <property type="protein sequence ID" value="cds.TraesKAR5D01G0321180.1"/>
    <property type="gene ID" value="TraesKAR5D01G0321180"/>
</dbReference>
<dbReference type="Gramene" id="TraesLAC5D03G03127340.1">
    <property type="protein sequence ID" value="TraesLAC5D03G03127340.1.CDS1"/>
    <property type="gene ID" value="TraesLAC5D03G03127340"/>
</dbReference>
<dbReference type="Gramene" id="TraesARI5D03G03125370.1">
    <property type="protein sequence ID" value="TraesARI5D03G03125370.1.CDS1"/>
    <property type="gene ID" value="TraesARI5D03G03125370"/>
</dbReference>
<feature type="region of interest" description="Disordered" evidence="3">
    <location>
        <begin position="256"/>
        <end position="286"/>
    </location>
</feature>
<dbReference type="Gramene" id="TraesLDM5D03G03176430.1">
    <property type="protein sequence ID" value="TraesLDM5D03G03176430.1.CDS1"/>
    <property type="gene ID" value="TraesLDM5D03G03176430"/>
</dbReference>
<reference evidence="6" key="2">
    <citation type="submission" date="2018-10" db="UniProtKB">
        <authorList>
            <consortium name="EnsemblPlants"/>
        </authorList>
    </citation>
    <scope>IDENTIFICATION</scope>
</reference>
<dbReference type="SUPFAM" id="SSF54695">
    <property type="entry name" value="POZ domain"/>
    <property type="match status" value="1"/>
</dbReference>
<dbReference type="CDD" id="cd00121">
    <property type="entry name" value="MATH"/>
    <property type="match status" value="1"/>
</dbReference>
<dbReference type="Gramene" id="TraesSTA5D03G03162620.1">
    <property type="protein sequence ID" value="TraesSTA5D03G03162620.1.CDS1"/>
    <property type="gene ID" value="TraesSTA5D03G03162620"/>
</dbReference>
<dbReference type="AlphaFoldDB" id="A0A3B6MVE5"/>
<dbReference type="Gramene" id="TraesNOR5D03G03201250.1">
    <property type="protein sequence ID" value="TraesNOR5D03G03201250.1.CDS1"/>
    <property type="gene ID" value="TraesNOR5D03G03201250"/>
</dbReference>
<evidence type="ECO:0000256" key="2">
    <source>
        <dbReference type="ARBA" id="ARBA00010846"/>
    </source>
</evidence>
<dbReference type="InterPro" id="IPR011333">
    <property type="entry name" value="SKP1/BTB/POZ_sf"/>
</dbReference>
<sequence length="386" mass="43432">MPFAGVSVISDGKLQSASVVVCSAASGYHLFIVDGYLRSKEKTPNGKSIKSRPFRVGGYWWVILYSLNGERSQDEGHTSITLALDQDVSRHVKVQFEFSFIDQIVKQDSARIHLTEVISVSTGTSCGHHRWMKSRDFEASRHLRDDSFIIRCDVFVATAVGSIAPTSTTEVPKPDVLRQFGDLLQTKLGADVTFEVGGEMFAAHRCVLATRSSVFRAQLFGSMMEGTTSVIHIEGMAPSVFRALLTFIYNDSLPKREVDNMEEDENEGDTDEDEDESEEEYDEDDEQVTWLQHLLVAADRYDLPKLKLMCEDELCEHLDVSSVATILDLAEQYHCSRLKEECVRFARLLSPAKLQILLSTKGWKHIAKTYPDVVNELIVKLASKFY</sequence>
<dbReference type="SMR" id="A0A3B6MVE5"/>
<dbReference type="SUPFAM" id="SSF49599">
    <property type="entry name" value="TRAF domain-like"/>
    <property type="match status" value="1"/>
</dbReference>
<evidence type="ECO:0000259" key="4">
    <source>
        <dbReference type="PROSITE" id="PS50097"/>
    </source>
</evidence>
<dbReference type="PROSITE" id="PS50097">
    <property type="entry name" value="BTB"/>
    <property type="match status" value="1"/>
</dbReference>
<dbReference type="Gramene" id="TraesRN5D0100862900.1">
    <property type="protein sequence ID" value="TraesRN5D0100862900.1"/>
    <property type="gene ID" value="TraesRN5D0100862900"/>
</dbReference>
<dbReference type="STRING" id="4565.A0A3B6MVE5"/>
<comment type="similarity">
    <text evidence="2">Belongs to the Tdpoz family.</text>
</comment>
<evidence type="ECO:0000256" key="1">
    <source>
        <dbReference type="ARBA" id="ARBA00004906"/>
    </source>
</evidence>
<dbReference type="OrthoDB" id="5771911at2759"/>
<dbReference type="GO" id="GO:0016567">
    <property type="term" value="P:protein ubiquitination"/>
    <property type="evidence" value="ECO:0007669"/>
    <property type="project" value="InterPro"/>
</dbReference>
<protein>
    <recommendedName>
        <fullName evidence="8">BTB domain-containing protein</fullName>
    </recommendedName>
</protein>
<dbReference type="InterPro" id="IPR056423">
    <property type="entry name" value="BACK_BPM_SPOP"/>
</dbReference>
<accession>A0A3B6MVE5</accession>
<dbReference type="InterPro" id="IPR000210">
    <property type="entry name" value="BTB/POZ_dom"/>
</dbReference>
<organism evidence="6">
    <name type="scientific">Triticum aestivum</name>
    <name type="common">Wheat</name>
    <dbReference type="NCBI Taxonomy" id="4565"/>
    <lineage>
        <taxon>Eukaryota</taxon>
        <taxon>Viridiplantae</taxon>
        <taxon>Streptophyta</taxon>
        <taxon>Embryophyta</taxon>
        <taxon>Tracheophyta</taxon>
        <taxon>Spermatophyta</taxon>
        <taxon>Magnoliopsida</taxon>
        <taxon>Liliopsida</taxon>
        <taxon>Poales</taxon>
        <taxon>Poaceae</taxon>
        <taxon>BOP clade</taxon>
        <taxon>Pooideae</taxon>
        <taxon>Triticodae</taxon>
        <taxon>Triticeae</taxon>
        <taxon>Triticinae</taxon>
        <taxon>Triticum</taxon>
    </lineage>
</organism>
<dbReference type="SMART" id="SM00225">
    <property type="entry name" value="BTB"/>
    <property type="match status" value="1"/>
</dbReference>
<dbReference type="EnsemblPlants" id="TraesCS5D02G364300.1">
    <property type="protein sequence ID" value="TraesCS5D02G364300.1.cds1"/>
    <property type="gene ID" value="TraesCS5D02G364300"/>
</dbReference>
<dbReference type="InterPro" id="IPR002083">
    <property type="entry name" value="MATH/TRAF_dom"/>
</dbReference>
<evidence type="ECO:0008006" key="8">
    <source>
        <dbReference type="Google" id="ProtNLM"/>
    </source>
</evidence>
<keyword evidence="7" id="KW-1185">Reference proteome</keyword>
<comment type="pathway">
    <text evidence="1">Protein modification; protein ubiquitination.</text>
</comment>
<dbReference type="Gramene" id="TraesCS5D03G0820500.1">
    <property type="protein sequence ID" value="TraesCS5D03G0820500.1.CDS1"/>
    <property type="gene ID" value="TraesCS5D03G0820500"/>
</dbReference>
<dbReference type="Gene3D" id="3.30.710.10">
    <property type="entry name" value="Potassium Channel Kv1.1, Chain A"/>
    <property type="match status" value="1"/>
</dbReference>
<evidence type="ECO:0000313" key="7">
    <source>
        <dbReference type="Proteomes" id="UP000019116"/>
    </source>
</evidence>
<dbReference type="PROSITE" id="PS50144">
    <property type="entry name" value="MATH"/>
    <property type="match status" value="1"/>
</dbReference>
<dbReference type="Gramene" id="TraesJUL5D03G03196660.1">
    <property type="protein sequence ID" value="TraesJUL5D03G03196660.1.CDS1"/>
    <property type="gene ID" value="TraesJUL5D03G03196660"/>
</dbReference>
<dbReference type="Pfam" id="PF24570">
    <property type="entry name" value="BACK_BPM_SPOP"/>
    <property type="match status" value="1"/>
</dbReference>
<dbReference type="Gramene" id="TraesCAD_scaffold_012638_01G000400.1">
    <property type="protein sequence ID" value="TraesCAD_scaffold_012638_01G000400.1"/>
    <property type="gene ID" value="TraesCAD_scaffold_012638_01G000400"/>
</dbReference>
<proteinExistence type="inferred from homology"/>
<dbReference type="Pfam" id="PF00651">
    <property type="entry name" value="BTB"/>
    <property type="match status" value="1"/>
</dbReference>
<name>A0A3B6MVE5_WHEAT</name>
<evidence type="ECO:0000259" key="5">
    <source>
        <dbReference type="PROSITE" id="PS50144"/>
    </source>
</evidence>
<dbReference type="OMA" id="HIEGMAP"/>